<comment type="caution">
    <text evidence="2">The sequence shown here is derived from an EMBL/GenBank/DDBJ whole genome shotgun (WGS) entry which is preliminary data.</text>
</comment>
<reference evidence="2 3" key="1">
    <citation type="submission" date="2015-07" db="EMBL/GenBank/DDBJ databases">
        <title>Genome sequence of Ornatilinea apprima DSM 23815.</title>
        <authorList>
            <person name="Hemp J."/>
            <person name="Ward L.M."/>
            <person name="Pace L.A."/>
            <person name="Fischer W.W."/>
        </authorList>
    </citation>
    <scope>NUCLEOTIDE SEQUENCE [LARGE SCALE GENOMIC DNA]</scope>
    <source>
        <strain evidence="2 3">P3M-1</strain>
    </source>
</reference>
<accession>A0A0P6X9Y3</accession>
<dbReference type="InterPro" id="IPR021139">
    <property type="entry name" value="NYN"/>
</dbReference>
<protein>
    <recommendedName>
        <fullName evidence="1">NYN domain-containing protein</fullName>
    </recommendedName>
</protein>
<dbReference type="OrthoDB" id="5292197at2"/>
<dbReference type="AlphaFoldDB" id="A0A0P6X9Y3"/>
<feature type="domain" description="NYN" evidence="1">
    <location>
        <begin position="8"/>
        <end position="162"/>
    </location>
</feature>
<evidence type="ECO:0000259" key="1">
    <source>
        <dbReference type="Pfam" id="PF01936"/>
    </source>
</evidence>
<sequence>MPNSSSSKVGVYVDVVNMYRNGGQRMRYDVLREFACRDMAEPLRLNAYVSYDAERAGQDYAYKEGINSFHSALRDLGFKVIVKEIRWYQDESGNRYGKADADLDLAVDAMVQSQHLDKVLIASGDGDFVRLVQALQNRGCRVEVVGLSNVSRALREEADLYVSGFLIPNLIPIEQDQQVNWGDVGSRTRGWCYWHHASQSFGFLRFMKTINNNLWLTDTRNPLSPFGTAFFHDSELPYDRISANQLPSRNLIFEFELTESERGLQAVDIQLISRL</sequence>
<organism evidence="2 3">
    <name type="scientific">Ornatilinea apprima</name>
    <dbReference type="NCBI Taxonomy" id="1134406"/>
    <lineage>
        <taxon>Bacteria</taxon>
        <taxon>Bacillati</taxon>
        <taxon>Chloroflexota</taxon>
        <taxon>Anaerolineae</taxon>
        <taxon>Anaerolineales</taxon>
        <taxon>Anaerolineaceae</taxon>
        <taxon>Ornatilinea</taxon>
    </lineage>
</organism>
<dbReference type="InterPro" id="IPR047140">
    <property type="entry name" value="LabA"/>
</dbReference>
<proteinExistence type="predicted"/>
<dbReference type="CDD" id="cd10911">
    <property type="entry name" value="PIN_LabA"/>
    <property type="match status" value="1"/>
</dbReference>
<dbReference type="Pfam" id="PF01936">
    <property type="entry name" value="NYN"/>
    <property type="match status" value="1"/>
</dbReference>
<dbReference type="GO" id="GO:0004540">
    <property type="term" value="F:RNA nuclease activity"/>
    <property type="evidence" value="ECO:0007669"/>
    <property type="project" value="InterPro"/>
</dbReference>
<evidence type="ECO:0000313" key="2">
    <source>
        <dbReference type="EMBL" id="KPL78871.1"/>
    </source>
</evidence>
<dbReference type="PANTHER" id="PTHR35458:SF8">
    <property type="entry name" value="SLR0650 PROTEIN"/>
    <property type="match status" value="1"/>
</dbReference>
<gene>
    <name evidence="2" type="ORF">ADN00_05460</name>
</gene>
<dbReference type="STRING" id="1134406.ADN00_05460"/>
<dbReference type="RefSeq" id="WP_075062164.1">
    <property type="nucleotide sequence ID" value="NZ_LGCL01000016.1"/>
</dbReference>
<keyword evidence="3" id="KW-1185">Reference proteome</keyword>
<name>A0A0P6X9Y3_9CHLR</name>
<dbReference type="Proteomes" id="UP000050417">
    <property type="component" value="Unassembled WGS sequence"/>
</dbReference>
<evidence type="ECO:0000313" key="3">
    <source>
        <dbReference type="Proteomes" id="UP000050417"/>
    </source>
</evidence>
<dbReference type="EMBL" id="LGCL01000016">
    <property type="protein sequence ID" value="KPL78871.1"/>
    <property type="molecule type" value="Genomic_DNA"/>
</dbReference>
<dbReference type="Gene3D" id="3.40.50.1010">
    <property type="entry name" value="5'-nuclease"/>
    <property type="match status" value="1"/>
</dbReference>
<dbReference type="PANTHER" id="PTHR35458">
    <property type="entry name" value="SLR0755 PROTEIN"/>
    <property type="match status" value="1"/>
</dbReference>